<dbReference type="STRING" id="754035.Mesau_02864"/>
<dbReference type="Proteomes" id="UP000010998">
    <property type="component" value="Chromosome"/>
</dbReference>
<evidence type="ECO:0000313" key="2">
    <source>
        <dbReference type="EMBL" id="AGB45254.1"/>
    </source>
</evidence>
<feature type="region of interest" description="Disordered" evidence="1">
    <location>
        <begin position="170"/>
        <end position="193"/>
    </location>
</feature>
<gene>
    <name evidence="2" type="ordered locus">Mesau_02864</name>
</gene>
<dbReference type="AlphaFoldDB" id="L0KMM5"/>
<reference evidence="3" key="1">
    <citation type="submission" date="2012-02" db="EMBL/GenBank/DDBJ databases">
        <title>Complete sequence of Mesorhizobium australicum WSM2073.</title>
        <authorList>
            <person name="Lucas S."/>
            <person name="Han J."/>
            <person name="Lapidus A."/>
            <person name="Cheng J.-F."/>
            <person name="Goodwin L."/>
            <person name="Pitluck S."/>
            <person name="Peters L."/>
            <person name="Gu W."/>
            <person name="Detter J.C."/>
            <person name="Han C."/>
            <person name="Tapia R."/>
            <person name="Land M."/>
            <person name="Hauser L."/>
            <person name="Kyrpides N."/>
            <person name="Ivanova N."/>
            <person name="Pagani I."/>
            <person name="Reeve W.G."/>
            <person name="Howieson J.G."/>
            <person name="Tiwari R.P."/>
            <person name="O'Hara G.W."/>
            <person name="Atkins C.A."/>
            <person name="Ronson C.W."/>
            <person name="Nandasena K.G."/>
            <person name="Woyke T."/>
        </authorList>
    </citation>
    <scope>NUCLEOTIDE SEQUENCE [LARGE SCALE GENOMIC DNA]</scope>
    <source>
        <strain evidence="3">LMG 24608 / HAMBI 3006 / WSM2073</strain>
    </source>
</reference>
<name>L0KMM5_MESAW</name>
<dbReference type="KEGG" id="mam:Mesau_02864"/>
<accession>L0KMM5</accession>
<evidence type="ECO:0000313" key="3">
    <source>
        <dbReference type="Proteomes" id="UP000010998"/>
    </source>
</evidence>
<dbReference type="HOGENOM" id="CLU_1407314_0_0_5"/>
<dbReference type="EMBL" id="CP003358">
    <property type="protein sequence ID" value="AGB45254.1"/>
    <property type="molecule type" value="Genomic_DNA"/>
</dbReference>
<keyword evidence="3" id="KW-1185">Reference proteome</keyword>
<sequence>MQPHPFPTFEWIHNEGTSHPLLVSFRDFRVVTADSDIAGARRLAVRVLALHATGLVGMTRLFRAVVAGSCATTGAHGALATIVGLEDQPIISGRRFPLWKPLPSTIGKPVSPREPARGRSALCNRTRLRSPPCWSRGGALLGQAIGGDTEHGDRCRWRRPDQCGGRLRRNAAAARRPALPPPGVLRAHRHRTL</sequence>
<evidence type="ECO:0000256" key="1">
    <source>
        <dbReference type="SAM" id="MobiDB-lite"/>
    </source>
</evidence>
<proteinExistence type="predicted"/>
<organism evidence="2 3">
    <name type="scientific">Mesorhizobium australicum (strain HAMBI 3006 / LMG 24608 / WSM2073)</name>
    <dbReference type="NCBI Taxonomy" id="754035"/>
    <lineage>
        <taxon>Bacteria</taxon>
        <taxon>Pseudomonadati</taxon>
        <taxon>Pseudomonadota</taxon>
        <taxon>Alphaproteobacteria</taxon>
        <taxon>Hyphomicrobiales</taxon>
        <taxon>Phyllobacteriaceae</taxon>
        <taxon>Mesorhizobium</taxon>
    </lineage>
</organism>
<protein>
    <submittedName>
        <fullName evidence="2">Uncharacterized protein</fullName>
    </submittedName>
</protein>